<sequence>MGARAARGRRSGFTLIELLIVISIILLVSAATLPAVVSAYNHRQVSEAARIIQAALVGARDAATKNGAPAGLRFLPDPALNVFDGTTLRMDPTKILAADRFVPIQLAPDYTEGRIRMIASGSTLNYDTSAINPYTYFIYPPSKSPTGVTTYYPALSNRLLYVEQEVFDKDGLLNPPTSWYWNVRIGDKIQINNTGVFYTVVGPMQVNNPELFVNVGVPGTVPPMKAVTSAQVSGNHYPEFLFLVNGVDDDRDGFVDNGWDGVDNDLDGVTDRAPVISSAGVVSSYWEWTETETWQSSSTSYLTQGQLPYTLVRRPVIAPGARETGLPSNVVVDLTTWNAAVPERSRVPLDATNGTFDILITPDGSVVPTTTYSSPTSFGMGASFFHLWLAERGDLYDPITPTSPAVNYLPQVANANTPAGETRFLKGDRMLLTLFTRSGQLVTNPIESFDAHNVNLPFVLPQQGIRGDNR</sequence>
<name>A0A5B9WDL4_9BACT</name>
<evidence type="ECO:0000313" key="2">
    <source>
        <dbReference type="EMBL" id="QEH38165.1"/>
    </source>
</evidence>
<dbReference type="NCBIfam" id="TIGR02532">
    <property type="entry name" value="IV_pilin_GFxxxE"/>
    <property type="match status" value="1"/>
</dbReference>
<gene>
    <name evidence="2" type="ORF">OJF2_67630</name>
</gene>
<reference evidence="2 3" key="1">
    <citation type="submission" date="2019-08" db="EMBL/GenBank/DDBJ databases">
        <title>Deep-cultivation of Planctomycetes and their phenomic and genomic characterization uncovers novel biology.</title>
        <authorList>
            <person name="Wiegand S."/>
            <person name="Jogler M."/>
            <person name="Boedeker C."/>
            <person name="Pinto D."/>
            <person name="Vollmers J."/>
            <person name="Rivas-Marin E."/>
            <person name="Kohn T."/>
            <person name="Peeters S.H."/>
            <person name="Heuer A."/>
            <person name="Rast P."/>
            <person name="Oberbeckmann S."/>
            <person name="Bunk B."/>
            <person name="Jeske O."/>
            <person name="Meyerdierks A."/>
            <person name="Storesund J.E."/>
            <person name="Kallscheuer N."/>
            <person name="Luecker S."/>
            <person name="Lage O.M."/>
            <person name="Pohl T."/>
            <person name="Merkel B.J."/>
            <person name="Hornburger P."/>
            <person name="Mueller R.-W."/>
            <person name="Bruemmer F."/>
            <person name="Labrenz M."/>
            <person name="Spormann A.M."/>
            <person name="Op den Camp H."/>
            <person name="Overmann J."/>
            <person name="Amann R."/>
            <person name="Jetten M.S.M."/>
            <person name="Mascher T."/>
            <person name="Medema M.H."/>
            <person name="Devos D.P."/>
            <person name="Kaster A.-K."/>
            <person name="Ovreas L."/>
            <person name="Rohde M."/>
            <person name="Galperin M.Y."/>
            <person name="Jogler C."/>
        </authorList>
    </citation>
    <scope>NUCLEOTIDE SEQUENCE [LARGE SCALE GENOMIC DNA]</scope>
    <source>
        <strain evidence="2 3">OJF2</strain>
    </source>
</reference>
<protein>
    <submittedName>
        <fullName evidence="2">Uncharacterized protein</fullName>
    </submittedName>
</protein>
<dbReference type="InterPro" id="IPR012902">
    <property type="entry name" value="N_methyl_site"/>
</dbReference>
<dbReference type="RefSeq" id="WP_148597636.1">
    <property type="nucleotide sequence ID" value="NZ_CP042997.1"/>
</dbReference>
<dbReference type="Pfam" id="PF07963">
    <property type="entry name" value="N_methyl"/>
    <property type="match status" value="1"/>
</dbReference>
<accession>A0A5B9WDL4</accession>
<dbReference type="PROSITE" id="PS00409">
    <property type="entry name" value="PROKAR_NTER_METHYL"/>
    <property type="match status" value="1"/>
</dbReference>
<dbReference type="InterPro" id="IPR045584">
    <property type="entry name" value="Pilin-like"/>
</dbReference>
<proteinExistence type="predicted"/>
<keyword evidence="3" id="KW-1185">Reference proteome</keyword>
<keyword evidence="1" id="KW-0812">Transmembrane</keyword>
<feature type="transmembrane region" description="Helical" evidence="1">
    <location>
        <begin position="12"/>
        <end position="37"/>
    </location>
</feature>
<dbReference type="EMBL" id="CP042997">
    <property type="protein sequence ID" value="QEH38165.1"/>
    <property type="molecule type" value="Genomic_DNA"/>
</dbReference>
<dbReference type="KEGG" id="agv:OJF2_67630"/>
<dbReference type="AlphaFoldDB" id="A0A5B9WDL4"/>
<keyword evidence="1" id="KW-1133">Transmembrane helix</keyword>
<organism evidence="2 3">
    <name type="scientific">Aquisphaera giovannonii</name>
    <dbReference type="NCBI Taxonomy" id="406548"/>
    <lineage>
        <taxon>Bacteria</taxon>
        <taxon>Pseudomonadati</taxon>
        <taxon>Planctomycetota</taxon>
        <taxon>Planctomycetia</taxon>
        <taxon>Isosphaerales</taxon>
        <taxon>Isosphaeraceae</taxon>
        <taxon>Aquisphaera</taxon>
    </lineage>
</organism>
<dbReference type="SUPFAM" id="SSF54523">
    <property type="entry name" value="Pili subunits"/>
    <property type="match status" value="1"/>
</dbReference>
<keyword evidence="1" id="KW-0472">Membrane</keyword>
<evidence type="ECO:0000313" key="3">
    <source>
        <dbReference type="Proteomes" id="UP000324233"/>
    </source>
</evidence>
<dbReference type="Gene3D" id="3.30.700.10">
    <property type="entry name" value="Glycoprotein, Type 4 Pilin"/>
    <property type="match status" value="1"/>
</dbReference>
<dbReference type="OrthoDB" id="273976at2"/>
<dbReference type="Proteomes" id="UP000324233">
    <property type="component" value="Chromosome"/>
</dbReference>
<evidence type="ECO:0000256" key="1">
    <source>
        <dbReference type="SAM" id="Phobius"/>
    </source>
</evidence>